<dbReference type="InterPro" id="IPR027417">
    <property type="entry name" value="P-loop_NTPase"/>
</dbReference>
<name>A0A370GVG2_9COXI</name>
<evidence type="ECO:0000256" key="2">
    <source>
        <dbReference type="ARBA" id="ARBA00022448"/>
    </source>
</evidence>
<dbReference type="InterPro" id="IPR024034">
    <property type="entry name" value="ATPase_F1/V1_b/a_C"/>
</dbReference>
<dbReference type="Proteomes" id="UP000254720">
    <property type="component" value="Unassembled WGS sequence"/>
</dbReference>
<dbReference type="InterPro" id="IPR003593">
    <property type="entry name" value="AAA+_ATPase"/>
</dbReference>
<keyword evidence="6 13" id="KW-0067">ATP-binding</keyword>
<dbReference type="Pfam" id="PF02874">
    <property type="entry name" value="ATP-synt_ab_N"/>
    <property type="match status" value="1"/>
</dbReference>
<keyword evidence="3 13" id="KW-1003">Cell membrane</keyword>
<dbReference type="EMBL" id="QQAX01000005">
    <property type="protein sequence ID" value="RDI46564.1"/>
    <property type="molecule type" value="Genomic_DNA"/>
</dbReference>
<keyword evidence="7 13" id="KW-1278">Translocase</keyword>
<sequence length="461" mass="50611">MNQSKQGKIVEIIGAVVDVEFSHQDVPRIYDALKVEDKNLVLEVQQQIGDGVVRTIALGSTDGVRRGLQVINTGNPIMVPVGKPTLGRIMNVLGETIDEKGPVETDQFLPIHRPAPTFAEQAPTQELLETGIKVIDLICPFAKGGKVGLFGGAGVGKTVNMMELINNIAKEHEGLSVFTGVGERTREGNDFYLEMKESQVLDKVALVYGQMNEPPGNRLRVALTGLTIAESFRDEGKDVLLFIDNIFRYTLSGVEVSALLGRIPSAVGYQPTLAEEMGVLQERITSTKTGSITSVQAVYVPADDLTDPSPATTFAHLDATVVLSRQIAELGIYPAIDPLDSTSRQLDPLIVGQEHYDVALQVQKTLQRYKELKDIIAILGMDELSEEDKQIVNRARRIQRFLSQPFFVAEVFTGTKGRYVSIKETIRGFKGILNGEYDHLPEQAFYMVGTIDEAVEKAKTL</sequence>
<dbReference type="CDD" id="cd18115">
    <property type="entry name" value="ATP-synt_F1_beta_N"/>
    <property type="match status" value="1"/>
</dbReference>
<dbReference type="InterPro" id="IPR005722">
    <property type="entry name" value="ATP_synth_F1_bsu"/>
</dbReference>
<keyword evidence="2 13" id="KW-0813">Transport</keyword>
<dbReference type="PROSITE" id="PS00152">
    <property type="entry name" value="ATPASE_ALPHA_BETA"/>
    <property type="match status" value="1"/>
</dbReference>
<evidence type="ECO:0000256" key="6">
    <source>
        <dbReference type="ARBA" id="ARBA00022840"/>
    </source>
</evidence>
<dbReference type="InterPro" id="IPR004100">
    <property type="entry name" value="ATPase_F1/V1/A1_a/bsu_N"/>
</dbReference>
<dbReference type="Gene3D" id="3.40.50.300">
    <property type="entry name" value="P-loop containing nucleotide triphosphate hydrolases"/>
    <property type="match status" value="1"/>
</dbReference>
<evidence type="ECO:0000256" key="1">
    <source>
        <dbReference type="ARBA" id="ARBA00004170"/>
    </source>
</evidence>
<keyword evidence="10 13" id="KW-0139">CF(1)</keyword>
<dbReference type="Pfam" id="PF00006">
    <property type="entry name" value="ATP-synt_ab"/>
    <property type="match status" value="1"/>
</dbReference>
<evidence type="ECO:0000256" key="11">
    <source>
        <dbReference type="ARBA" id="ARBA00023310"/>
    </source>
</evidence>
<evidence type="ECO:0000256" key="7">
    <source>
        <dbReference type="ARBA" id="ARBA00022967"/>
    </source>
</evidence>
<evidence type="ECO:0000256" key="12">
    <source>
        <dbReference type="ARBA" id="ARBA00024342"/>
    </source>
</evidence>
<dbReference type="HAMAP" id="MF_01347">
    <property type="entry name" value="ATP_synth_beta_bact"/>
    <property type="match status" value="1"/>
</dbReference>
<dbReference type="InterPro" id="IPR000194">
    <property type="entry name" value="ATPase_F1/V1/A1_a/bsu_nucl-bd"/>
</dbReference>
<evidence type="ECO:0000313" key="15">
    <source>
        <dbReference type="EMBL" id="RDI46564.1"/>
    </source>
</evidence>
<dbReference type="Gene3D" id="2.40.10.170">
    <property type="match status" value="1"/>
</dbReference>
<evidence type="ECO:0000256" key="8">
    <source>
        <dbReference type="ARBA" id="ARBA00023065"/>
    </source>
</evidence>
<keyword evidence="16" id="KW-1185">Reference proteome</keyword>
<comment type="subcellular location">
    <subcellularLocation>
        <location evidence="13">Cell membrane</location>
        <topology evidence="13">Peripheral membrane protein</topology>
    </subcellularLocation>
    <subcellularLocation>
        <location evidence="1">Membrane</location>
        <topology evidence="1">Peripheral membrane protein</topology>
    </subcellularLocation>
</comment>
<dbReference type="SUPFAM" id="SSF47917">
    <property type="entry name" value="C-terminal domain of alpha and beta subunits of F1 ATP synthase"/>
    <property type="match status" value="1"/>
</dbReference>
<dbReference type="InterPro" id="IPR020003">
    <property type="entry name" value="ATPase_a/bsu_AS"/>
</dbReference>
<dbReference type="CDD" id="cd01133">
    <property type="entry name" value="F1-ATPase_beta_CD"/>
    <property type="match status" value="1"/>
</dbReference>
<protein>
    <recommendedName>
        <fullName evidence="13">ATP synthase subunit beta</fullName>
        <ecNumber evidence="13">7.1.2.2</ecNumber>
    </recommendedName>
    <alternativeName>
        <fullName evidence="13">ATP synthase F1 sector subunit beta</fullName>
    </alternativeName>
    <alternativeName>
        <fullName evidence="13">F-ATPase subunit beta</fullName>
    </alternativeName>
</protein>
<dbReference type="GO" id="GO:0005524">
    <property type="term" value="F:ATP binding"/>
    <property type="evidence" value="ECO:0007669"/>
    <property type="project" value="UniProtKB-UniRule"/>
</dbReference>
<evidence type="ECO:0000256" key="5">
    <source>
        <dbReference type="ARBA" id="ARBA00022781"/>
    </source>
</evidence>
<dbReference type="PANTHER" id="PTHR15184">
    <property type="entry name" value="ATP SYNTHASE"/>
    <property type="match status" value="1"/>
</dbReference>
<dbReference type="InterPro" id="IPR055190">
    <property type="entry name" value="ATP-synt_VA_C"/>
</dbReference>
<dbReference type="NCBIfam" id="TIGR01039">
    <property type="entry name" value="atpD"/>
    <property type="match status" value="1"/>
</dbReference>
<comment type="similarity">
    <text evidence="12">Belongs to the ATPase alpha/beta chains family. T3SS ATPase subfamily.</text>
</comment>
<dbReference type="SUPFAM" id="SSF52540">
    <property type="entry name" value="P-loop containing nucleoside triphosphate hydrolases"/>
    <property type="match status" value="1"/>
</dbReference>
<dbReference type="AlphaFoldDB" id="A0A370GVG2"/>
<dbReference type="OrthoDB" id="9801639at2"/>
<organism evidence="15 16">
    <name type="scientific">Aquicella lusitana</name>
    <dbReference type="NCBI Taxonomy" id="254246"/>
    <lineage>
        <taxon>Bacteria</taxon>
        <taxon>Pseudomonadati</taxon>
        <taxon>Pseudomonadota</taxon>
        <taxon>Gammaproteobacteria</taxon>
        <taxon>Legionellales</taxon>
        <taxon>Coxiellaceae</taxon>
        <taxon>Aquicella</taxon>
    </lineage>
</organism>
<keyword evidence="4 13" id="KW-0547">Nucleotide-binding</keyword>
<feature type="domain" description="AAA+ ATPase" evidence="14">
    <location>
        <begin position="143"/>
        <end position="328"/>
    </location>
</feature>
<dbReference type="GO" id="GO:0045259">
    <property type="term" value="C:proton-transporting ATP synthase complex"/>
    <property type="evidence" value="ECO:0007669"/>
    <property type="project" value="UniProtKB-KW"/>
</dbReference>
<dbReference type="CDD" id="cd18110">
    <property type="entry name" value="ATP-synt_F1_beta_C"/>
    <property type="match status" value="1"/>
</dbReference>
<keyword evidence="8 13" id="KW-0406">Ion transport</keyword>
<dbReference type="EC" id="7.1.2.2" evidence="13"/>
<dbReference type="FunFam" id="1.10.1140.10:FF:000001">
    <property type="entry name" value="ATP synthase subunit beta"/>
    <property type="match status" value="1"/>
</dbReference>
<dbReference type="RefSeq" id="WP_114833859.1">
    <property type="nucleotide sequence ID" value="NZ_LR699114.1"/>
</dbReference>
<evidence type="ECO:0000256" key="3">
    <source>
        <dbReference type="ARBA" id="ARBA00022475"/>
    </source>
</evidence>
<feature type="binding site" evidence="13">
    <location>
        <begin position="151"/>
        <end position="158"/>
    </location>
    <ligand>
        <name>ATP</name>
        <dbReference type="ChEBI" id="CHEBI:30616"/>
    </ligand>
</feature>
<evidence type="ECO:0000256" key="13">
    <source>
        <dbReference type="HAMAP-Rule" id="MF_01347"/>
    </source>
</evidence>
<evidence type="ECO:0000256" key="9">
    <source>
        <dbReference type="ARBA" id="ARBA00023136"/>
    </source>
</evidence>
<dbReference type="InterPro" id="IPR036121">
    <property type="entry name" value="ATPase_F1/V1/A1_a/bsu_N_sf"/>
</dbReference>
<evidence type="ECO:0000256" key="4">
    <source>
        <dbReference type="ARBA" id="ARBA00022741"/>
    </source>
</evidence>
<dbReference type="SMART" id="SM00382">
    <property type="entry name" value="AAA"/>
    <property type="match status" value="1"/>
</dbReference>
<evidence type="ECO:0000259" key="14">
    <source>
        <dbReference type="SMART" id="SM00382"/>
    </source>
</evidence>
<comment type="caution">
    <text evidence="15">The sequence shown here is derived from an EMBL/GenBank/DDBJ whole genome shotgun (WGS) entry which is preliminary data.</text>
</comment>
<dbReference type="GO" id="GO:0046933">
    <property type="term" value="F:proton-transporting ATP synthase activity, rotational mechanism"/>
    <property type="evidence" value="ECO:0007669"/>
    <property type="project" value="UniProtKB-UniRule"/>
</dbReference>
<reference evidence="15 16" key="1">
    <citation type="submission" date="2018-07" db="EMBL/GenBank/DDBJ databases">
        <title>Genomic Encyclopedia of Type Strains, Phase IV (KMG-IV): sequencing the most valuable type-strain genomes for metagenomic binning, comparative biology and taxonomic classification.</title>
        <authorList>
            <person name="Goeker M."/>
        </authorList>
    </citation>
    <scope>NUCLEOTIDE SEQUENCE [LARGE SCALE GENOMIC DNA]</scope>
    <source>
        <strain evidence="15 16">DSM 16500</strain>
    </source>
</reference>
<dbReference type="InterPro" id="IPR050053">
    <property type="entry name" value="ATPase_alpha/beta_chains"/>
</dbReference>
<dbReference type="PANTHER" id="PTHR15184:SF71">
    <property type="entry name" value="ATP SYNTHASE SUBUNIT BETA, MITOCHONDRIAL"/>
    <property type="match status" value="1"/>
</dbReference>
<gene>
    <name evidence="13" type="primary">atpD</name>
    <name evidence="15" type="ORF">C8D86_10588</name>
</gene>
<dbReference type="Gene3D" id="1.10.1140.10">
    <property type="entry name" value="Bovine Mitochondrial F1-atpase, Atp Synthase Beta Chain, Chain D, domain 3"/>
    <property type="match status" value="1"/>
</dbReference>
<dbReference type="FunFam" id="3.40.50.300:FF:000004">
    <property type="entry name" value="ATP synthase subunit beta"/>
    <property type="match status" value="1"/>
</dbReference>
<keyword evidence="11 13" id="KW-0066">ATP synthesis</keyword>
<dbReference type="GO" id="GO:0005886">
    <property type="term" value="C:plasma membrane"/>
    <property type="evidence" value="ECO:0007669"/>
    <property type="project" value="UniProtKB-SubCell"/>
</dbReference>
<evidence type="ECO:0000256" key="10">
    <source>
        <dbReference type="ARBA" id="ARBA00023196"/>
    </source>
</evidence>
<keyword evidence="9 13" id="KW-0472">Membrane</keyword>
<comment type="function">
    <text evidence="13">Produces ATP from ADP in the presence of a proton gradient across the membrane. The catalytic sites are hosted primarily by the beta subunits.</text>
</comment>
<comment type="catalytic activity">
    <reaction evidence="13">
        <text>ATP + H2O + 4 H(+)(in) = ADP + phosphate + 5 H(+)(out)</text>
        <dbReference type="Rhea" id="RHEA:57720"/>
        <dbReference type="ChEBI" id="CHEBI:15377"/>
        <dbReference type="ChEBI" id="CHEBI:15378"/>
        <dbReference type="ChEBI" id="CHEBI:30616"/>
        <dbReference type="ChEBI" id="CHEBI:43474"/>
        <dbReference type="ChEBI" id="CHEBI:456216"/>
        <dbReference type="EC" id="7.1.2.2"/>
    </reaction>
</comment>
<dbReference type="Pfam" id="PF22919">
    <property type="entry name" value="ATP-synt_VA_C"/>
    <property type="match status" value="1"/>
</dbReference>
<evidence type="ECO:0000313" key="16">
    <source>
        <dbReference type="Proteomes" id="UP000254720"/>
    </source>
</evidence>
<accession>A0A370GVG2</accession>
<proteinExistence type="inferred from homology"/>
<dbReference type="SUPFAM" id="SSF50615">
    <property type="entry name" value="N-terminal domain of alpha and beta subunits of F1 ATP synthase"/>
    <property type="match status" value="1"/>
</dbReference>
<keyword evidence="5 13" id="KW-0375">Hydrogen ion transport</keyword>